<dbReference type="EMBL" id="CAJNJA010032240">
    <property type="protein sequence ID" value="CAE7665213.1"/>
    <property type="molecule type" value="Genomic_DNA"/>
</dbReference>
<dbReference type="AlphaFoldDB" id="A0A812W222"/>
<feature type="transmembrane region" description="Helical" evidence="1">
    <location>
        <begin position="94"/>
        <end position="113"/>
    </location>
</feature>
<keyword evidence="3" id="KW-1185">Reference proteome</keyword>
<reference evidence="2" key="1">
    <citation type="submission" date="2021-02" db="EMBL/GenBank/DDBJ databases">
        <authorList>
            <person name="Dougan E. K."/>
            <person name="Rhodes N."/>
            <person name="Thang M."/>
            <person name="Chan C."/>
        </authorList>
    </citation>
    <scope>NUCLEOTIDE SEQUENCE</scope>
</reference>
<proteinExistence type="predicted"/>
<sequence>MRLTHKPTAEYHNHLQVGFFLLTVVCVSSWPSFLGGPAAWRRPSIARSASEIPERGGPREPVEGVEGGELPDWLMEATGGVPKEAPSGRVDFGWDYRVVSAVIFALGLLYVGIQG</sequence>
<protein>
    <submittedName>
        <fullName evidence="2">Uncharacterized protein</fullName>
    </submittedName>
</protein>
<comment type="caution">
    <text evidence="2">The sequence shown here is derived from an EMBL/GenBank/DDBJ whole genome shotgun (WGS) entry which is preliminary data.</text>
</comment>
<evidence type="ECO:0000256" key="1">
    <source>
        <dbReference type="SAM" id="Phobius"/>
    </source>
</evidence>
<keyword evidence="1" id="KW-0472">Membrane</keyword>
<gene>
    <name evidence="2" type="ORF">SNEC2469_LOCUS18979</name>
</gene>
<evidence type="ECO:0000313" key="3">
    <source>
        <dbReference type="Proteomes" id="UP000601435"/>
    </source>
</evidence>
<dbReference type="OrthoDB" id="412545at2759"/>
<feature type="transmembrane region" description="Helical" evidence="1">
    <location>
        <begin position="20"/>
        <end position="40"/>
    </location>
</feature>
<evidence type="ECO:0000313" key="2">
    <source>
        <dbReference type="EMBL" id="CAE7665213.1"/>
    </source>
</evidence>
<name>A0A812W222_9DINO</name>
<organism evidence="2 3">
    <name type="scientific">Symbiodinium necroappetens</name>
    <dbReference type="NCBI Taxonomy" id="1628268"/>
    <lineage>
        <taxon>Eukaryota</taxon>
        <taxon>Sar</taxon>
        <taxon>Alveolata</taxon>
        <taxon>Dinophyceae</taxon>
        <taxon>Suessiales</taxon>
        <taxon>Symbiodiniaceae</taxon>
        <taxon>Symbiodinium</taxon>
    </lineage>
</organism>
<accession>A0A812W222</accession>
<dbReference type="Proteomes" id="UP000601435">
    <property type="component" value="Unassembled WGS sequence"/>
</dbReference>
<keyword evidence="1" id="KW-1133">Transmembrane helix</keyword>
<keyword evidence="1" id="KW-0812">Transmembrane</keyword>